<reference evidence="2" key="1">
    <citation type="submission" date="2023-10" db="EMBL/GenBank/DDBJ databases">
        <authorList>
            <person name="Hackl T."/>
        </authorList>
    </citation>
    <scope>NUCLEOTIDE SEQUENCE</scope>
</reference>
<name>A0AAI8YL48_9PEZI</name>
<proteinExistence type="predicted"/>
<comment type="caution">
    <text evidence="2">The sequence shown here is derived from an EMBL/GenBank/DDBJ whole genome shotgun (WGS) entry which is preliminary data.</text>
</comment>
<feature type="signal peptide" evidence="1">
    <location>
        <begin position="1"/>
        <end position="17"/>
    </location>
</feature>
<sequence length="147" mass="15740">MAFSLLLLAQAAPSTSASLNANEPAQAVPLTVDQLDHNAKILTTMVELNDLSAFYDDMIRIEDLNNTLIVVTGPELLHVATLEGPVADELNQRRIYKPFAAGAGAHEDTSAVEGADLSAQICDASCLFSSSQCKQNGCTFCLALWWV</sequence>
<feature type="chain" id="PRO_5042619914" evidence="1">
    <location>
        <begin position="18"/>
        <end position="147"/>
    </location>
</feature>
<dbReference type="Proteomes" id="UP001295740">
    <property type="component" value="Unassembled WGS sequence"/>
</dbReference>
<dbReference type="EMBL" id="CAUWAG010000012">
    <property type="protein sequence ID" value="CAJ2508777.1"/>
    <property type="molecule type" value="Genomic_DNA"/>
</dbReference>
<dbReference type="AlphaFoldDB" id="A0AAI8YL48"/>
<gene>
    <name evidence="2" type="ORF">KHLLAP_LOCUS9245</name>
</gene>
<keyword evidence="3" id="KW-1185">Reference proteome</keyword>
<evidence type="ECO:0000313" key="2">
    <source>
        <dbReference type="EMBL" id="CAJ2508777.1"/>
    </source>
</evidence>
<organism evidence="2 3">
    <name type="scientific">Anthostomella pinea</name>
    <dbReference type="NCBI Taxonomy" id="933095"/>
    <lineage>
        <taxon>Eukaryota</taxon>
        <taxon>Fungi</taxon>
        <taxon>Dikarya</taxon>
        <taxon>Ascomycota</taxon>
        <taxon>Pezizomycotina</taxon>
        <taxon>Sordariomycetes</taxon>
        <taxon>Xylariomycetidae</taxon>
        <taxon>Xylariales</taxon>
        <taxon>Xylariaceae</taxon>
        <taxon>Anthostomella</taxon>
    </lineage>
</organism>
<accession>A0AAI8YL48</accession>
<keyword evidence="1" id="KW-0732">Signal</keyword>
<evidence type="ECO:0000313" key="3">
    <source>
        <dbReference type="Proteomes" id="UP001295740"/>
    </source>
</evidence>
<protein>
    <submittedName>
        <fullName evidence="2">Uu.00g138030.m01.CDS01</fullName>
    </submittedName>
</protein>
<evidence type="ECO:0000256" key="1">
    <source>
        <dbReference type="SAM" id="SignalP"/>
    </source>
</evidence>